<dbReference type="SUPFAM" id="SSF53474">
    <property type="entry name" value="alpha/beta-Hydrolases"/>
    <property type="match status" value="1"/>
</dbReference>
<dbReference type="Gene3D" id="3.40.50.1820">
    <property type="entry name" value="alpha/beta hydrolase"/>
    <property type="match status" value="1"/>
</dbReference>
<dbReference type="InterPro" id="IPR029058">
    <property type="entry name" value="AB_hydrolase_fold"/>
</dbReference>
<dbReference type="InterPro" id="IPR000073">
    <property type="entry name" value="AB_hydrolase_1"/>
</dbReference>
<proteinExistence type="predicted"/>
<comment type="caution">
    <text evidence="3">The sequence shown here is derived from an EMBL/GenBank/DDBJ whole genome shotgun (WGS) entry which is preliminary data.</text>
</comment>
<gene>
    <name evidence="3" type="ORF">GJR97_12905</name>
</gene>
<dbReference type="RefSeq" id="WP_154347100.1">
    <property type="nucleotide sequence ID" value="NZ_WKJD01000018.1"/>
</dbReference>
<sequence>MPNIEVEPGVRLAYEDRGTGKPIVFVHGWAGSGDAWDYQVLDLAPDYRCITVDLRGHGESDKPWGDYDYDLYARDLHALIVGLDLEDVTLVGWSMGGHLGLKYAHEHPERLARLVITGSGPRFWQAPDAPYGTPPGDVQGLIDAVRVARTETIAGLYANNFHRTDLKATEEMFVQAGWRVPAFVGLTSFQALIDVDMRPHLPEIEVPVAIFTGRHDLIWDPRWSEEAHRLLPNSTLTYFENSGHVAFIENRPEWNGALADVVEGRTPAESLGTVDEVAAA</sequence>
<evidence type="ECO:0000256" key="1">
    <source>
        <dbReference type="ARBA" id="ARBA00022801"/>
    </source>
</evidence>
<organism evidence="3 4">
    <name type="scientific">Agromyces kandeliae</name>
    <dbReference type="NCBI Taxonomy" id="2666141"/>
    <lineage>
        <taxon>Bacteria</taxon>
        <taxon>Bacillati</taxon>
        <taxon>Actinomycetota</taxon>
        <taxon>Actinomycetes</taxon>
        <taxon>Micrococcales</taxon>
        <taxon>Microbacteriaceae</taxon>
        <taxon>Agromyces</taxon>
    </lineage>
</organism>
<keyword evidence="4" id="KW-1185">Reference proteome</keyword>
<reference evidence="3 4" key="1">
    <citation type="submission" date="2019-11" db="EMBL/GenBank/DDBJ databases">
        <title>Agromyces kandeliae sp. nov., isolated from mangrove soil.</title>
        <authorList>
            <person name="Wang R."/>
        </authorList>
    </citation>
    <scope>NUCLEOTIDE SEQUENCE [LARGE SCALE GENOMIC DNA]</scope>
    <source>
        <strain evidence="3 4">Q22</strain>
    </source>
</reference>
<protein>
    <submittedName>
        <fullName evidence="3">Alpha/beta fold hydrolase</fullName>
    </submittedName>
</protein>
<dbReference type="Proteomes" id="UP000476511">
    <property type="component" value="Unassembled WGS sequence"/>
</dbReference>
<evidence type="ECO:0000313" key="4">
    <source>
        <dbReference type="Proteomes" id="UP000476511"/>
    </source>
</evidence>
<feature type="domain" description="AB hydrolase-1" evidence="2">
    <location>
        <begin position="21"/>
        <end position="250"/>
    </location>
</feature>
<evidence type="ECO:0000313" key="3">
    <source>
        <dbReference type="EMBL" id="MRX44620.1"/>
    </source>
</evidence>
<dbReference type="EMBL" id="WKJD01000018">
    <property type="protein sequence ID" value="MRX44620.1"/>
    <property type="molecule type" value="Genomic_DNA"/>
</dbReference>
<dbReference type="GO" id="GO:0016020">
    <property type="term" value="C:membrane"/>
    <property type="evidence" value="ECO:0007669"/>
    <property type="project" value="TreeGrafter"/>
</dbReference>
<name>A0A6L5R3T0_9MICO</name>
<dbReference type="GO" id="GO:0016787">
    <property type="term" value="F:hydrolase activity"/>
    <property type="evidence" value="ECO:0007669"/>
    <property type="project" value="UniProtKB-KW"/>
</dbReference>
<dbReference type="PANTHER" id="PTHR43798">
    <property type="entry name" value="MONOACYLGLYCEROL LIPASE"/>
    <property type="match status" value="1"/>
</dbReference>
<dbReference type="AlphaFoldDB" id="A0A6L5R3T0"/>
<dbReference type="InterPro" id="IPR050266">
    <property type="entry name" value="AB_hydrolase_sf"/>
</dbReference>
<accession>A0A6L5R3T0</accession>
<dbReference type="Pfam" id="PF00561">
    <property type="entry name" value="Abhydrolase_1"/>
    <property type="match status" value="1"/>
</dbReference>
<dbReference type="PRINTS" id="PR00111">
    <property type="entry name" value="ABHYDROLASE"/>
</dbReference>
<keyword evidence="1 3" id="KW-0378">Hydrolase</keyword>
<dbReference type="PANTHER" id="PTHR43798:SF31">
    <property type="entry name" value="AB HYDROLASE SUPERFAMILY PROTEIN YCLE"/>
    <property type="match status" value="1"/>
</dbReference>
<evidence type="ECO:0000259" key="2">
    <source>
        <dbReference type="Pfam" id="PF00561"/>
    </source>
</evidence>